<evidence type="ECO:0000256" key="1">
    <source>
        <dbReference type="ARBA" id="ARBA00004167"/>
    </source>
</evidence>
<keyword evidence="9" id="KW-1185">Reference proteome</keyword>
<evidence type="ECO:0000256" key="7">
    <source>
        <dbReference type="SAM" id="Phobius"/>
    </source>
</evidence>
<keyword evidence="3 7" id="KW-1133">Transmembrane helix</keyword>
<feature type="coiled-coil region" evidence="5">
    <location>
        <begin position="242"/>
        <end position="269"/>
    </location>
</feature>
<gene>
    <name evidence="8" type="ORF">DA075_16215</name>
</gene>
<protein>
    <submittedName>
        <fullName evidence="8">HlyD family secretion protein</fullName>
    </submittedName>
</protein>
<evidence type="ECO:0000256" key="5">
    <source>
        <dbReference type="SAM" id="Coils"/>
    </source>
</evidence>
<feature type="compositionally biased region" description="Pro residues" evidence="6">
    <location>
        <begin position="461"/>
        <end position="470"/>
    </location>
</feature>
<dbReference type="InterPro" id="IPR050739">
    <property type="entry name" value="MFP"/>
</dbReference>
<feature type="coiled-coil region" evidence="5">
    <location>
        <begin position="186"/>
        <end position="213"/>
    </location>
</feature>
<dbReference type="GO" id="GO:0016020">
    <property type="term" value="C:membrane"/>
    <property type="evidence" value="ECO:0007669"/>
    <property type="project" value="UniProtKB-SubCell"/>
</dbReference>
<name>A0A2R4WL55_9HYPH</name>
<feature type="compositionally biased region" description="Low complexity" evidence="6">
    <location>
        <begin position="502"/>
        <end position="522"/>
    </location>
</feature>
<dbReference type="EMBL" id="CP028843">
    <property type="protein sequence ID" value="AWB22274.1"/>
    <property type="molecule type" value="Genomic_DNA"/>
</dbReference>
<dbReference type="Proteomes" id="UP000244755">
    <property type="component" value="Chromosome 1"/>
</dbReference>
<reference evidence="8 9" key="1">
    <citation type="submission" date="2018-04" db="EMBL/GenBank/DDBJ databases">
        <title>Methylobacterium sp. PR1016A genome.</title>
        <authorList>
            <person name="Park W."/>
        </authorList>
    </citation>
    <scope>NUCLEOTIDE SEQUENCE [LARGE SCALE GENOMIC DNA]</scope>
    <source>
        <strain evidence="8 9">PR1016A</strain>
    </source>
</reference>
<dbReference type="AlphaFoldDB" id="A0A2R4WL55"/>
<feature type="transmembrane region" description="Helical" evidence="7">
    <location>
        <begin position="20"/>
        <end position="40"/>
    </location>
</feature>
<proteinExistence type="predicted"/>
<dbReference type="OrthoDB" id="8189155at2"/>
<evidence type="ECO:0000256" key="4">
    <source>
        <dbReference type="ARBA" id="ARBA00023136"/>
    </source>
</evidence>
<evidence type="ECO:0000256" key="6">
    <source>
        <dbReference type="SAM" id="MobiDB-lite"/>
    </source>
</evidence>
<dbReference type="PANTHER" id="PTHR30386">
    <property type="entry name" value="MEMBRANE FUSION SUBUNIT OF EMRAB-TOLC MULTIDRUG EFFLUX PUMP"/>
    <property type="match status" value="1"/>
</dbReference>
<dbReference type="Gene3D" id="2.40.50.100">
    <property type="match status" value="1"/>
</dbReference>
<evidence type="ECO:0000256" key="3">
    <source>
        <dbReference type="ARBA" id="ARBA00022989"/>
    </source>
</evidence>
<evidence type="ECO:0000313" key="9">
    <source>
        <dbReference type="Proteomes" id="UP000244755"/>
    </source>
</evidence>
<evidence type="ECO:0000313" key="8">
    <source>
        <dbReference type="EMBL" id="AWB22274.1"/>
    </source>
</evidence>
<keyword evidence="5" id="KW-0175">Coiled coil</keyword>
<sequence length="550" mass="57794">MTQSSSRSRPQAPHRHRGLVRLSSVSLASVLALLIGTSVLPPLVADQSDRAVVNAPVALLTAPIAGDIAAIPVKAGDSVEPGALLARIANPRVDRTTAIQLDSKVTDLRERALSAERKRLSNLAYLESLDGAIKLQSEGIAQMFRSEIEGLRAKIASAQASAEEKKVLMDRQVNMVSRNVASPDMVKSTSQAYAAAQQEQKAAEAKLLQKTTQLEGLSRKVYAGEELSGLAEITQKRMAIFYDAQRLEIEETELKAALAEQQRLLARENTRMDSLSGTEIRAPGGGFVLNVGASVGRHVTAGDSLAALVDCEQSFVVAIFSYRQGQNLQVGSRVTIDGGPAGSQPGTVTEILPKTSDKADAAYAVPFPQTERRELYVLVKPDPAPAPAPATASSALPANSCGVGRWVSVTREAGWVPSTSMLWRSVGDHAASLVTQASTVVTAALKPLTAETVIAATEPAPAAPAGPPPQDQAKTSPQAPAVPSPQVLSTQLPAIAAPETTASTVPAARAAPQAAGPGAEAMPLPPQRPQEFGQAPAEPKRARREQRAER</sequence>
<keyword evidence="4 7" id="KW-0472">Membrane</keyword>
<comment type="subcellular location">
    <subcellularLocation>
        <location evidence="1">Membrane</location>
        <topology evidence="1">Single-pass membrane protein</topology>
    </subcellularLocation>
</comment>
<dbReference type="PANTHER" id="PTHR30386:SF26">
    <property type="entry name" value="TRANSPORT PROTEIN COMB"/>
    <property type="match status" value="1"/>
</dbReference>
<evidence type="ECO:0000256" key="2">
    <source>
        <dbReference type="ARBA" id="ARBA00022692"/>
    </source>
</evidence>
<dbReference type="KEGG" id="mee:DA075_16215"/>
<accession>A0A2R4WL55</accession>
<dbReference type="RefSeq" id="WP_099954109.1">
    <property type="nucleotide sequence ID" value="NZ_CP028843.1"/>
</dbReference>
<feature type="region of interest" description="Disordered" evidence="6">
    <location>
        <begin position="459"/>
        <end position="550"/>
    </location>
</feature>
<keyword evidence="2 7" id="KW-0812">Transmembrane</keyword>
<organism evidence="8 9">
    <name type="scientific">Methylobacterium currus</name>
    <dbReference type="NCBI Taxonomy" id="2051553"/>
    <lineage>
        <taxon>Bacteria</taxon>
        <taxon>Pseudomonadati</taxon>
        <taxon>Pseudomonadota</taxon>
        <taxon>Alphaproteobacteria</taxon>
        <taxon>Hyphomicrobiales</taxon>
        <taxon>Methylobacteriaceae</taxon>
        <taxon>Methylobacterium</taxon>
    </lineage>
</organism>